<dbReference type="Proteomes" id="UP000627934">
    <property type="component" value="Unassembled WGS sequence"/>
</dbReference>
<organism evidence="3 4">
    <name type="scientific">Lasiodiplodia theobromae</name>
    <dbReference type="NCBI Taxonomy" id="45133"/>
    <lineage>
        <taxon>Eukaryota</taxon>
        <taxon>Fungi</taxon>
        <taxon>Dikarya</taxon>
        <taxon>Ascomycota</taxon>
        <taxon>Pezizomycotina</taxon>
        <taxon>Dothideomycetes</taxon>
        <taxon>Dothideomycetes incertae sedis</taxon>
        <taxon>Botryosphaeriales</taxon>
        <taxon>Botryosphaeriaceae</taxon>
        <taxon>Lasiodiplodia</taxon>
    </lineage>
</organism>
<reference evidence="3" key="2">
    <citation type="journal article" date="2018" name="DNA Res.">
        <title>Comparative genome and transcriptome analyses reveal adaptations to opportunistic infections in woody plant degrading pathogens of Botryosphaeriaceae.</title>
        <authorList>
            <person name="Yan J.Y."/>
            <person name="Zhao W.S."/>
            <person name="Chen Z."/>
            <person name="Xing Q.K."/>
            <person name="Zhang W."/>
            <person name="Chethana K.W.T."/>
            <person name="Xue M.F."/>
            <person name="Xu J.P."/>
            <person name="Phillips A.J.L."/>
            <person name="Wang Y."/>
            <person name="Liu J.H."/>
            <person name="Liu M."/>
            <person name="Zhou Y."/>
            <person name="Jayawardena R.S."/>
            <person name="Manawasinghe I.S."/>
            <person name="Huang J.B."/>
            <person name="Qiao G.H."/>
            <person name="Fu C.Y."/>
            <person name="Guo F.F."/>
            <person name="Dissanayake A.J."/>
            <person name="Peng Y.L."/>
            <person name="Hyde K.D."/>
            <person name="Li X.H."/>
        </authorList>
    </citation>
    <scope>NUCLEOTIDE SEQUENCE</scope>
    <source>
        <strain evidence="3">CSS-01s</strain>
    </source>
</reference>
<name>A0A8H7IRW6_9PEZI</name>
<dbReference type="EMBL" id="MDYX01000041">
    <property type="protein sequence ID" value="KAF9630660.1"/>
    <property type="molecule type" value="Genomic_DNA"/>
</dbReference>
<keyword evidence="2" id="KW-0812">Transmembrane</keyword>
<feature type="region of interest" description="Disordered" evidence="1">
    <location>
        <begin position="318"/>
        <end position="344"/>
    </location>
</feature>
<gene>
    <name evidence="3" type="ORF">BFW01_g1222</name>
</gene>
<evidence type="ECO:0000313" key="4">
    <source>
        <dbReference type="Proteomes" id="UP000627934"/>
    </source>
</evidence>
<feature type="transmembrane region" description="Helical" evidence="2">
    <location>
        <begin position="507"/>
        <end position="528"/>
    </location>
</feature>
<keyword evidence="2" id="KW-0472">Membrane</keyword>
<accession>A0A8H7IRW6</accession>
<dbReference type="PANTHER" id="PTHR37540">
    <property type="entry name" value="TRANSCRIPTION FACTOR (ACR-2), PUTATIVE-RELATED-RELATED"/>
    <property type="match status" value="1"/>
</dbReference>
<keyword evidence="2" id="KW-1133">Transmembrane helix</keyword>
<protein>
    <submittedName>
        <fullName evidence="3">Uncharacterized protein</fullName>
    </submittedName>
</protein>
<dbReference type="AlphaFoldDB" id="A0A8H7IRW6"/>
<dbReference type="PANTHER" id="PTHR37540:SF5">
    <property type="entry name" value="TRANSCRIPTION FACTOR DOMAIN-CONTAINING PROTEIN"/>
    <property type="match status" value="1"/>
</dbReference>
<sequence>MSHTNATPTSGGEPRKEVLSLAARPLFASQGSSSSLLFVDETAPKNQVERRKIRAHVSLNTHEAKRRQGLRGQREGVRRRSSGENATVENPLLDAPFANADPFDSLPVKKFPGMHDLIGYYLDHYPGVTPFADDQLLRNQSTKVVAKRSNTQWNLITSHNTCLLLFLSEILRLRCSMNPYPKWLTDYFRAHHQTLISIRENLPIHNAANKPSSGYIFGVLGMGSGQAVFLNHRDSAISHLNGARKLVSLRGGMDTVHGFARRVIVWAELYVCAAFGLQPTLAPLPSPWLPLVTTTSPSPFPASFSTFISATHARTAAHLTPHPLGKSRQSAGEDDEDAAQTHKRSKEMTISRIFSALTLVSAATTEAWQAVLQQQQQQLGGESGGSSDDTKTTTMRETVAAVLDDAAHTLLVEVARLRDNDDGVGEDGGGEEVVVPVVMEQHGPRRWGSDDGGDGEDEAARRWARAVMLHAAHTYLWAQLSALPAHAQMNVTLLKRLRGAIESGAGVGAWVLSLEALMWALAVGWFMAERAAGKTLLGQVGEADPMLGWFEDRILALLNVEGSFRKDRAAEMISDFPATDEFRRKWHSLLLRDKFRQWR</sequence>
<evidence type="ECO:0000256" key="2">
    <source>
        <dbReference type="SAM" id="Phobius"/>
    </source>
</evidence>
<comment type="caution">
    <text evidence="3">The sequence shown here is derived from an EMBL/GenBank/DDBJ whole genome shotgun (WGS) entry which is preliminary data.</text>
</comment>
<reference evidence="3" key="1">
    <citation type="submission" date="2016-08" db="EMBL/GenBank/DDBJ databases">
        <authorList>
            <person name="Yan J."/>
        </authorList>
    </citation>
    <scope>NUCLEOTIDE SEQUENCE</scope>
    <source>
        <strain evidence="3">CSS-01s</strain>
    </source>
</reference>
<proteinExistence type="predicted"/>
<evidence type="ECO:0000256" key="1">
    <source>
        <dbReference type="SAM" id="MobiDB-lite"/>
    </source>
</evidence>
<feature type="region of interest" description="Disordered" evidence="1">
    <location>
        <begin position="62"/>
        <end position="87"/>
    </location>
</feature>
<feature type="compositionally biased region" description="Basic and acidic residues" evidence="1">
    <location>
        <begin position="72"/>
        <end position="82"/>
    </location>
</feature>
<evidence type="ECO:0000313" key="3">
    <source>
        <dbReference type="EMBL" id="KAF9630660.1"/>
    </source>
</evidence>